<organism evidence="1 2">
    <name type="scientific">Dermacentor silvarum</name>
    <name type="common">Tick</name>
    <dbReference type="NCBI Taxonomy" id="543639"/>
    <lineage>
        <taxon>Eukaryota</taxon>
        <taxon>Metazoa</taxon>
        <taxon>Ecdysozoa</taxon>
        <taxon>Arthropoda</taxon>
        <taxon>Chelicerata</taxon>
        <taxon>Arachnida</taxon>
        <taxon>Acari</taxon>
        <taxon>Parasitiformes</taxon>
        <taxon>Ixodida</taxon>
        <taxon>Ixodoidea</taxon>
        <taxon>Ixodidae</taxon>
        <taxon>Rhipicephalinae</taxon>
        <taxon>Dermacentor</taxon>
    </lineage>
</organism>
<protein>
    <submittedName>
        <fullName evidence="1">Uncharacterized protein</fullName>
    </submittedName>
</protein>
<proteinExistence type="predicted"/>
<name>A0ACB8DCY1_DERSI</name>
<dbReference type="Proteomes" id="UP000821865">
    <property type="component" value="Chromosome 2"/>
</dbReference>
<reference evidence="1" key="1">
    <citation type="submission" date="2020-05" db="EMBL/GenBank/DDBJ databases">
        <title>Large-scale comparative analyses of tick genomes elucidate their genetic diversity and vector capacities.</title>
        <authorList>
            <person name="Jia N."/>
            <person name="Wang J."/>
            <person name="Shi W."/>
            <person name="Du L."/>
            <person name="Sun Y."/>
            <person name="Zhan W."/>
            <person name="Jiang J."/>
            <person name="Wang Q."/>
            <person name="Zhang B."/>
            <person name="Ji P."/>
            <person name="Sakyi L.B."/>
            <person name="Cui X."/>
            <person name="Yuan T."/>
            <person name="Jiang B."/>
            <person name="Yang W."/>
            <person name="Lam T.T.-Y."/>
            <person name="Chang Q."/>
            <person name="Ding S."/>
            <person name="Wang X."/>
            <person name="Zhu J."/>
            <person name="Ruan X."/>
            <person name="Zhao L."/>
            <person name="Wei J."/>
            <person name="Que T."/>
            <person name="Du C."/>
            <person name="Cheng J."/>
            <person name="Dai P."/>
            <person name="Han X."/>
            <person name="Huang E."/>
            <person name="Gao Y."/>
            <person name="Liu J."/>
            <person name="Shao H."/>
            <person name="Ye R."/>
            <person name="Li L."/>
            <person name="Wei W."/>
            <person name="Wang X."/>
            <person name="Wang C."/>
            <person name="Yang T."/>
            <person name="Huo Q."/>
            <person name="Li W."/>
            <person name="Guo W."/>
            <person name="Chen H."/>
            <person name="Zhou L."/>
            <person name="Ni X."/>
            <person name="Tian J."/>
            <person name="Zhou Y."/>
            <person name="Sheng Y."/>
            <person name="Liu T."/>
            <person name="Pan Y."/>
            <person name="Xia L."/>
            <person name="Li J."/>
            <person name="Zhao F."/>
            <person name="Cao W."/>
        </authorList>
    </citation>
    <scope>NUCLEOTIDE SEQUENCE</scope>
    <source>
        <strain evidence="1">Dsil-2018</strain>
    </source>
</reference>
<evidence type="ECO:0000313" key="1">
    <source>
        <dbReference type="EMBL" id="KAH7965853.1"/>
    </source>
</evidence>
<evidence type="ECO:0000313" key="2">
    <source>
        <dbReference type="Proteomes" id="UP000821865"/>
    </source>
</evidence>
<accession>A0ACB8DCY1</accession>
<comment type="caution">
    <text evidence="1">The sequence shown here is derived from an EMBL/GenBank/DDBJ whole genome shotgun (WGS) entry which is preliminary data.</text>
</comment>
<dbReference type="EMBL" id="CM023471">
    <property type="protein sequence ID" value="KAH7965853.1"/>
    <property type="molecule type" value="Genomic_DNA"/>
</dbReference>
<keyword evidence="2" id="KW-1185">Reference proteome</keyword>
<gene>
    <name evidence="1" type="ORF">HPB49_011447</name>
</gene>
<sequence>MIQNSPRQSASELSDSRRVVPLFDDSDAVPPSEPPTQPKQRKAAATPVVSSAKQRDLQEKDKEKEEARLRKLREKFRVDEGNKYDKLAHSVTPLWRHPYRKQLMFKYQDVSKHLQRLGQQLRKVDVAFPEDPNGLPCPLRPVLPSPVVEGYRNKDEFSIRQGPSGEPKTVGFLVGSPGDLDHVVCVSPEHIVVCKDSHKRVAKSFQEYIQRSPLPGCYETNFQGYWKHLVVRSNSAGQLMAIVVMHPQQLTPAPFELLHGQPHLEETLGDLRFRISPESFFQVNSPVATYLYDAVRQLLHPKPQGTLLDICCGTDRHCSRAAMSSRGKYRAKTLKEKVEILREVDAGKQSKNEIAKKHDIPRSTLSTYIRNKKTIEDSYAAETFAKDRERIRTAKHPDLEAALLAWIKEKRSQDIPLSGPIIVAKVADFALRTIGLSLARQLHSVFGMDVSAQAVEDAVYNAQLNGISNVQYQVGRAELLLPEIRHQFVAEDLCAVVNPGRGGLNTRAIRALREYKQIKRLVYISCKPEGAAMDNFVELCDNRPKTHKLGPPFRLQLACPVDMFPQTRHCELLVLFGRS</sequence>